<dbReference type="ExpressionAtlas" id="A0A2K3KK45">
    <property type="expression patterns" value="baseline"/>
</dbReference>
<dbReference type="AlphaFoldDB" id="A0A2K3KK45"/>
<comment type="caution">
    <text evidence="2">The sequence shown here is derived from an EMBL/GenBank/DDBJ whole genome shotgun (WGS) entry which is preliminary data.</text>
</comment>
<evidence type="ECO:0000259" key="1">
    <source>
        <dbReference type="Pfam" id="PF12776"/>
    </source>
</evidence>
<reference evidence="2 3" key="1">
    <citation type="journal article" date="2014" name="Am. J. Bot.">
        <title>Genome assembly and annotation for red clover (Trifolium pratense; Fabaceae).</title>
        <authorList>
            <person name="Istvanek J."/>
            <person name="Jaros M."/>
            <person name="Krenek A."/>
            <person name="Repkova J."/>
        </authorList>
    </citation>
    <scope>NUCLEOTIDE SEQUENCE [LARGE SCALE GENOMIC DNA]</scope>
    <source>
        <strain evidence="3">cv. Tatra</strain>
        <tissue evidence="2">Young leaves</tissue>
    </source>
</reference>
<sequence length="116" mass="13859">MKHMRWTSDMDSCLSEILVQQIKLGNRSRFDHKLKPAALEAAVLAINEKFKLYMLKDHIKNRLKTWKKQYDILKEVLRQSGFEWDENRKMVIADDSVWNEYIKINPDARILKGRII</sequence>
<dbReference type="PANTHER" id="PTHR46929:SF29">
    <property type="entry name" value="MYB_SANT-LIKE DOMAIN-CONTAINING PROTEIN"/>
    <property type="match status" value="1"/>
</dbReference>
<gene>
    <name evidence="2" type="ORF">L195_g055203</name>
</gene>
<dbReference type="EMBL" id="ASHM01099625">
    <property type="protein sequence ID" value="PNX66647.1"/>
    <property type="molecule type" value="Genomic_DNA"/>
</dbReference>
<dbReference type="Pfam" id="PF12776">
    <property type="entry name" value="Myb_DNA-bind_3"/>
    <property type="match status" value="1"/>
</dbReference>
<feature type="domain" description="Myb/SANT-like" evidence="1">
    <location>
        <begin position="5"/>
        <end position="101"/>
    </location>
</feature>
<evidence type="ECO:0000313" key="2">
    <source>
        <dbReference type="EMBL" id="PNX66647.1"/>
    </source>
</evidence>
<organism evidence="2 3">
    <name type="scientific">Trifolium pratense</name>
    <name type="common">Red clover</name>
    <dbReference type="NCBI Taxonomy" id="57577"/>
    <lineage>
        <taxon>Eukaryota</taxon>
        <taxon>Viridiplantae</taxon>
        <taxon>Streptophyta</taxon>
        <taxon>Embryophyta</taxon>
        <taxon>Tracheophyta</taxon>
        <taxon>Spermatophyta</taxon>
        <taxon>Magnoliopsida</taxon>
        <taxon>eudicotyledons</taxon>
        <taxon>Gunneridae</taxon>
        <taxon>Pentapetalae</taxon>
        <taxon>rosids</taxon>
        <taxon>fabids</taxon>
        <taxon>Fabales</taxon>
        <taxon>Fabaceae</taxon>
        <taxon>Papilionoideae</taxon>
        <taxon>50 kb inversion clade</taxon>
        <taxon>NPAAA clade</taxon>
        <taxon>Hologalegina</taxon>
        <taxon>IRL clade</taxon>
        <taxon>Trifolieae</taxon>
        <taxon>Trifolium</taxon>
    </lineage>
</organism>
<reference evidence="2 3" key="2">
    <citation type="journal article" date="2017" name="Front. Plant Sci.">
        <title>Gene Classification and Mining of Molecular Markers Useful in Red Clover (Trifolium pratense) Breeding.</title>
        <authorList>
            <person name="Istvanek J."/>
            <person name="Dluhosova J."/>
            <person name="Dluhos P."/>
            <person name="Patkova L."/>
            <person name="Nedelnik J."/>
            <person name="Repkova J."/>
        </authorList>
    </citation>
    <scope>NUCLEOTIDE SEQUENCE [LARGE SCALE GENOMIC DNA]</scope>
    <source>
        <strain evidence="3">cv. Tatra</strain>
        <tissue evidence="2">Young leaves</tissue>
    </source>
</reference>
<name>A0A2K3KK45_TRIPR</name>
<dbReference type="Proteomes" id="UP000236291">
    <property type="component" value="Unassembled WGS sequence"/>
</dbReference>
<proteinExistence type="predicted"/>
<accession>A0A2K3KK45</accession>
<evidence type="ECO:0000313" key="3">
    <source>
        <dbReference type="Proteomes" id="UP000236291"/>
    </source>
</evidence>
<dbReference type="STRING" id="57577.A0A2K3KK45"/>
<dbReference type="InterPro" id="IPR024752">
    <property type="entry name" value="Myb/SANT-like_dom"/>
</dbReference>
<protein>
    <recommendedName>
        <fullName evidence="1">Myb/SANT-like domain-containing protein</fullName>
    </recommendedName>
</protein>
<dbReference type="PANTHER" id="PTHR46929">
    <property type="entry name" value="EXPRESSED PROTEIN"/>
    <property type="match status" value="1"/>
</dbReference>